<evidence type="ECO:0000313" key="1">
    <source>
        <dbReference type="EMBL" id="KAL0339311.1"/>
    </source>
</evidence>
<reference evidence="1" key="1">
    <citation type="submission" date="2020-06" db="EMBL/GenBank/DDBJ databases">
        <authorList>
            <person name="Li T."/>
            <person name="Hu X."/>
            <person name="Zhang T."/>
            <person name="Song X."/>
            <person name="Zhang H."/>
            <person name="Dai N."/>
            <person name="Sheng W."/>
            <person name="Hou X."/>
            <person name="Wei L."/>
        </authorList>
    </citation>
    <scope>NUCLEOTIDE SEQUENCE</scope>
    <source>
        <strain evidence="1">G01</strain>
        <tissue evidence="1">Leaf</tissue>
    </source>
</reference>
<dbReference type="AlphaFoldDB" id="A0AAW2NA38"/>
<comment type="caution">
    <text evidence="1">The sequence shown here is derived from an EMBL/GenBank/DDBJ whole genome shotgun (WGS) entry which is preliminary data.</text>
</comment>
<protein>
    <submittedName>
        <fullName evidence="1">Uncharacterized protein</fullName>
    </submittedName>
</protein>
<reference evidence="1" key="2">
    <citation type="journal article" date="2024" name="Plant">
        <title>Genomic evolution and insights into agronomic trait innovations of Sesamum species.</title>
        <authorList>
            <person name="Miao H."/>
            <person name="Wang L."/>
            <person name="Qu L."/>
            <person name="Liu H."/>
            <person name="Sun Y."/>
            <person name="Le M."/>
            <person name="Wang Q."/>
            <person name="Wei S."/>
            <person name="Zheng Y."/>
            <person name="Lin W."/>
            <person name="Duan Y."/>
            <person name="Cao H."/>
            <person name="Xiong S."/>
            <person name="Wang X."/>
            <person name="Wei L."/>
            <person name="Li C."/>
            <person name="Ma Q."/>
            <person name="Ju M."/>
            <person name="Zhao R."/>
            <person name="Li G."/>
            <person name="Mu C."/>
            <person name="Tian Q."/>
            <person name="Mei H."/>
            <person name="Zhang T."/>
            <person name="Gao T."/>
            <person name="Zhang H."/>
        </authorList>
    </citation>
    <scope>NUCLEOTIDE SEQUENCE</scope>
    <source>
        <strain evidence="1">G01</strain>
    </source>
</reference>
<name>A0AAW2NA38_9LAMI</name>
<proteinExistence type="predicted"/>
<gene>
    <name evidence="1" type="ORF">Sangu_1453200</name>
</gene>
<sequence>MQIIRFRWPNRNWKADVAWASIKLRGRHVVNAGNRALLVSLVYHIFHERNRRRFQQVERHS</sequence>
<accession>A0AAW2NA38</accession>
<organism evidence="1">
    <name type="scientific">Sesamum angustifolium</name>
    <dbReference type="NCBI Taxonomy" id="2727405"/>
    <lineage>
        <taxon>Eukaryota</taxon>
        <taxon>Viridiplantae</taxon>
        <taxon>Streptophyta</taxon>
        <taxon>Embryophyta</taxon>
        <taxon>Tracheophyta</taxon>
        <taxon>Spermatophyta</taxon>
        <taxon>Magnoliopsida</taxon>
        <taxon>eudicotyledons</taxon>
        <taxon>Gunneridae</taxon>
        <taxon>Pentapetalae</taxon>
        <taxon>asterids</taxon>
        <taxon>lamiids</taxon>
        <taxon>Lamiales</taxon>
        <taxon>Pedaliaceae</taxon>
        <taxon>Sesamum</taxon>
    </lineage>
</organism>
<dbReference type="EMBL" id="JACGWK010000008">
    <property type="protein sequence ID" value="KAL0339311.1"/>
    <property type="molecule type" value="Genomic_DNA"/>
</dbReference>